<reference evidence="2 3" key="1">
    <citation type="journal article" date="2016" name="Nat. Commun.">
        <title>Thousands of microbial genomes shed light on interconnected biogeochemical processes in an aquifer system.</title>
        <authorList>
            <person name="Anantharaman K."/>
            <person name="Brown C.T."/>
            <person name="Hug L.A."/>
            <person name="Sharon I."/>
            <person name="Castelle C.J."/>
            <person name="Probst A.J."/>
            <person name="Thomas B.C."/>
            <person name="Singh A."/>
            <person name="Wilkins M.J."/>
            <person name="Karaoz U."/>
            <person name="Brodie E.L."/>
            <person name="Williams K.H."/>
            <person name="Hubbard S.S."/>
            <person name="Banfield J.F."/>
        </authorList>
    </citation>
    <scope>NUCLEOTIDE SEQUENCE [LARGE SCALE GENOMIC DNA]</scope>
</reference>
<dbReference type="PANTHER" id="PTHR47649:SF1">
    <property type="entry name" value="RIBONUCLEASE D"/>
    <property type="match status" value="1"/>
</dbReference>
<dbReference type="AlphaFoldDB" id="A0A1F6V4C2"/>
<evidence type="ECO:0000313" key="3">
    <source>
        <dbReference type="Proteomes" id="UP000178700"/>
    </source>
</evidence>
<dbReference type="Pfam" id="PF01612">
    <property type="entry name" value="DNA_pol_A_exo1"/>
    <property type="match status" value="1"/>
</dbReference>
<proteinExistence type="predicted"/>
<protein>
    <recommendedName>
        <fullName evidence="1">HRDC domain-containing protein</fullName>
    </recommendedName>
</protein>
<dbReference type="PANTHER" id="PTHR47649">
    <property type="entry name" value="RIBONUCLEASE D"/>
    <property type="match status" value="1"/>
</dbReference>
<dbReference type="InterPro" id="IPR036397">
    <property type="entry name" value="RNaseH_sf"/>
</dbReference>
<dbReference type="Pfam" id="PF00570">
    <property type="entry name" value="HRDC"/>
    <property type="match status" value="1"/>
</dbReference>
<dbReference type="GO" id="GO:0000166">
    <property type="term" value="F:nucleotide binding"/>
    <property type="evidence" value="ECO:0007669"/>
    <property type="project" value="InterPro"/>
</dbReference>
<dbReference type="Proteomes" id="UP000178700">
    <property type="component" value="Unassembled WGS sequence"/>
</dbReference>
<dbReference type="SUPFAM" id="SSF47819">
    <property type="entry name" value="HRDC-like"/>
    <property type="match status" value="1"/>
</dbReference>
<evidence type="ECO:0000259" key="1">
    <source>
        <dbReference type="PROSITE" id="PS50967"/>
    </source>
</evidence>
<dbReference type="SUPFAM" id="SSF53098">
    <property type="entry name" value="Ribonuclease H-like"/>
    <property type="match status" value="1"/>
</dbReference>
<comment type="caution">
    <text evidence="2">The sequence shown here is derived from an EMBL/GenBank/DDBJ whole genome shotgun (WGS) entry which is preliminary data.</text>
</comment>
<dbReference type="PROSITE" id="PS50967">
    <property type="entry name" value="HRDC"/>
    <property type="match status" value="1"/>
</dbReference>
<sequence>MAEFTFIDTQQKLMEAAEEWQSLSEIAIDLECENQLHYYGSFLCLVQLSSRTKNWIIDVLAVPDLGPLMLMFEDRRILKVFHDISFDFRILFSQYKCVPKHFFDTQLGALFLGEEKIGLGSLLEKYFGLVCDKKFQQVDWTRRPLSSAMLAYAVQDTAYLLGLYDKLCAELLRLGRLEWVREECRSLEAEDYTLREQEHSDISGYKSMMPKERAVLHVLFDERRRLAKLKNVPSFMIFTNRQLIAFTGSLPYSAEDWKHLRGVHPIVKENAQRLHELGQQARSGSGEEYIREKKEKMPMAEYELLTQLSEVKKKIGARLGLRPHLLLSEEQAKDVVLRKSLDGLRGWQKELWKSEEIMKRIIGC</sequence>
<dbReference type="InterPro" id="IPR010997">
    <property type="entry name" value="HRDC-like_sf"/>
</dbReference>
<dbReference type="InterPro" id="IPR012337">
    <property type="entry name" value="RNaseH-like_sf"/>
</dbReference>
<dbReference type="Gene3D" id="3.30.420.10">
    <property type="entry name" value="Ribonuclease H-like superfamily/Ribonuclease H"/>
    <property type="match status" value="1"/>
</dbReference>
<dbReference type="GO" id="GO:0006139">
    <property type="term" value="P:nucleobase-containing compound metabolic process"/>
    <property type="evidence" value="ECO:0007669"/>
    <property type="project" value="InterPro"/>
</dbReference>
<gene>
    <name evidence="2" type="ORF">A2642_02090</name>
</gene>
<dbReference type="GO" id="GO:0008408">
    <property type="term" value="F:3'-5' exonuclease activity"/>
    <property type="evidence" value="ECO:0007669"/>
    <property type="project" value="InterPro"/>
</dbReference>
<dbReference type="GO" id="GO:0003676">
    <property type="term" value="F:nucleic acid binding"/>
    <property type="evidence" value="ECO:0007669"/>
    <property type="project" value="InterPro"/>
</dbReference>
<dbReference type="EMBL" id="MFTJ01000055">
    <property type="protein sequence ID" value="OGI64306.1"/>
    <property type="molecule type" value="Genomic_DNA"/>
</dbReference>
<feature type="domain" description="HRDC" evidence="1">
    <location>
        <begin position="209"/>
        <end position="288"/>
    </location>
</feature>
<dbReference type="InterPro" id="IPR002121">
    <property type="entry name" value="HRDC_dom"/>
</dbReference>
<dbReference type="InterPro" id="IPR044876">
    <property type="entry name" value="HRDC_dom_sf"/>
</dbReference>
<dbReference type="Gene3D" id="1.10.150.80">
    <property type="entry name" value="HRDC domain"/>
    <property type="match status" value="1"/>
</dbReference>
<dbReference type="SMART" id="SM00474">
    <property type="entry name" value="35EXOc"/>
    <property type="match status" value="1"/>
</dbReference>
<organism evidence="2 3">
    <name type="scientific">Candidatus Nomurabacteria bacterium RIFCSPHIGHO2_01_FULL_39_10</name>
    <dbReference type="NCBI Taxonomy" id="1801733"/>
    <lineage>
        <taxon>Bacteria</taxon>
        <taxon>Candidatus Nomuraibacteriota</taxon>
    </lineage>
</organism>
<evidence type="ECO:0000313" key="2">
    <source>
        <dbReference type="EMBL" id="OGI64306.1"/>
    </source>
</evidence>
<dbReference type="InterPro" id="IPR002562">
    <property type="entry name" value="3'-5'_exonuclease_dom"/>
</dbReference>
<dbReference type="InterPro" id="IPR051086">
    <property type="entry name" value="RNase_D-like"/>
</dbReference>
<dbReference type="CDD" id="cd06142">
    <property type="entry name" value="RNaseD_exo"/>
    <property type="match status" value="1"/>
</dbReference>
<accession>A0A1F6V4C2</accession>
<name>A0A1F6V4C2_9BACT</name>